<dbReference type="RefSeq" id="WP_173153083.1">
    <property type="nucleotide sequence ID" value="NZ_AP022871.1"/>
</dbReference>
<name>A0A6F8YAJ0_9ACTN</name>
<evidence type="ECO:0000256" key="1">
    <source>
        <dbReference type="ARBA" id="ARBA00022723"/>
    </source>
</evidence>
<dbReference type="Pfam" id="PF01557">
    <property type="entry name" value="FAA_hydrolase"/>
    <property type="match status" value="1"/>
</dbReference>
<evidence type="ECO:0000313" key="3">
    <source>
        <dbReference type="EMBL" id="BCB83049.1"/>
    </source>
</evidence>
<accession>A0A6F8YAJ0</accession>
<dbReference type="Proteomes" id="UP000503011">
    <property type="component" value="Chromosome"/>
</dbReference>
<dbReference type="KEGG" id="psuu:Psuf_003620"/>
<protein>
    <recommendedName>
        <fullName evidence="2">Fumarylacetoacetase-like C-terminal domain-containing protein</fullName>
    </recommendedName>
</protein>
<reference evidence="3 4" key="1">
    <citation type="submission" date="2020-03" db="EMBL/GenBank/DDBJ databases">
        <title>Whole genome shotgun sequence of Phytohabitans suffuscus NBRC 105367.</title>
        <authorList>
            <person name="Komaki H."/>
            <person name="Tamura T."/>
        </authorList>
    </citation>
    <scope>NUCLEOTIDE SEQUENCE [LARGE SCALE GENOMIC DNA]</scope>
    <source>
        <strain evidence="3 4">NBRC 105367</strain>
    </source>
</reference>
<sequence length="145" mass="15245">MIGRACRGVSRAGAMDHVLGYTGLLDITMRIGPEGQEDRSMRKSFETFTPIGPAVLTADAVPDPSALTLRLARNGEQCQSGGLDELIVDVPDLIVRASALVPLRPGDVIATGTPGGVGPIVPGDRLTLTVDGVGDLVMDVRRRAW</sequence>
<dbReference type="PANTHER" id="PTHR11820">
    <property type="entry name" value="ACYLPYRUVASE"/>
    <property type="match status" value="1"/>
</dbReference>
<proteinExistence type="predicted"/>
<organism evidence="3 4">
    <name type="scientific">Phytohabitans suffuscus</name>
    <dbReference type="NCBI Taxonomy" id="624315"/>
    <lineage>
        <taxon>Bacteria</taxon>
        <taxon>Bacillati</taxon>
        <taxon>Actinomycetota</taxon>
        <taxon>Actinomycetes</taxon>
        <taxon>Micromonosporales</taxon>
        <taxon>Micromonosporaceae</taxon>
    </lineage>
</organism>
<reference evidence="3 4" key="2">
    <citation type="submission" date="2020-03" db="EMBL/GenBank/DDBJ databases">
        <authorList>
            <person name="Ichikawa N."/>
            <person name="Kimura A."/>
            <person name="Kitahashi Y."/>
            <person name="Uohara A."/>
        </authorList>
    </citation>
    <scope>NUCLEOTIDE SEQUENCE [LARGE SCALE GENOMIC DNA]</scope>
    <source>
        <strain evidence="3 4">NBRC 105367</strain>
    </source>
</reference>
<keyword evidence="4" id="KW-1185">Reference proteome</keyword>
<dbReference type="InterPro" id="IPR036663">
    <property type="entry name" value="Fumarylacetoacetase_C_sf"/>
</dbReference>
<evidence type="ECO:0000259" key="2">
    <source>
        <dbReference type="Pfam" id="PF01557"/>
    </source>
</evidence>
<dbReference type="SUPFAM" id="SSF56529">
    <property type="entry name" value="FAH"/>
    <property type="match status" value="1"/>
</dbReference>
<dbReference type="InterPro" id="IPR011234">
    <property type="entry name" value="Fumarylacetoacetase-like_C"/>
</dbReference>
<dbReference type="GO" id="GO:0003824">
    <property type="term" value="F:catalytic activity"/>
    <property type="evidence" value="ECO:0007669"/>
    <property type="project" value="InterPro"/>
</dbReference>
<evidence type="ECO:0000313" key="4">
    <source>
        <dbReference type="Proteomes" id="UP000503011"/>
    </source>
</evidence>
<dbReference type="Gene3D" id="3.90.850.10">
    <property type="entry name" value="Fumarylacetoacetase-like, C-terminal domain"/>
    <property type="match status" value="1"/>
</dbReference>
<dbReference type="EMBL" id="AP022871">
    <property type="protein sequence ID" value="BCB83049.1"/>
    <property type="molecule type" value="Genomic_DNA"/>
</dbReference>
<keyword evidence="1" id="KW-0479">Metal-binding</keyword>
<feature type="domain" description="Fumarylacetoacetase-like C-terminal" evidence="2">
    <location>
        <begin position="1"/>
        <end position="140"/>
    </location>
</feature>
<dbReference type="GO" id="GO:0046872">
    <property type="term" value="F:metal ion binding"/>
    <property type="evidence" value="ECO:0007669"/>
    <property type="project" value="UniProtKB-KW"/>
</dbReference>
<dbReference type="AlphaFoldDB" id="A0A6F8YAJ0"/>
<gene>
    <name evidence="3" type="ORF">Psuf_003620</name>
</gene>